<reference evidence="10" key="1">
    <citation type="submission" date="2016-10" db="EMBL/GenBank/DDBJ databases">
        <authorList>
            <person name="Varghese N."/>
            <person name="Submissions S."/>
        </authorList>
    </citation>
    <scope>NUCLEOTIDE SEQUENCE [LARGE SCALE GENOMIC DNA]</scope>
    <source>
        <strain evidence="10">NLAE-zl-G277</strain>
    </source>
</reference>
<comment type="similarity">
    <text evidence="7">Belongs to the binding-protein-dependent transport system permease family.</text>
</comment>
<organism evidence="9 10">
    <name type="scientific">Enterocloster lavalensis</name>
    <dbReference type="NCBI Taxonomy" id="460384"/>
    <lineage>
        <taxon>Bacteria</taxon>
        <taxon>Bacillati</taxon>
        <taxon>Bacillota</taxon>
        <taxon>Clostridia</taxon>
        <taxon>Lachnospirales</taxon>
        <taxon>Lachnospiraceae</taxon>
        <taxon>Enterocloster</taxon>
    </lineage>
</organism>
<keyword evidence="4 7" id="KW-0812">Transmembrane</keyword>
<dbReference type="AlphaFoldDB" id="A0A1I0HP06"/>
<sequence>MGKKRNWRKFFGKYNMVLIGGIMFLIMVIVAFLATSIAPYDPQHMNMMESLRPPSAAHLCGTDEFGRDVFSRIIYGARISLSISLSVLVLVGIFGTVLGMLAGFYHTADTVIMRFMDGLMAFPTVILALVILTVLGSGIPNLVLALSITQLPRMVRTVRTTVISAKQLEHVEAARAMGASDARIMFRYILPLCVSPMIVRLTLIMALTVLNEASLTFLGVGLSPDIPSWGTILSEARQHIYTSPYLIFLPGLAILWSVMSLNLLGDGLRDVLDPKLSKK</sequence>
<dbReference type="Gene3D" id="1.10.3720.10">
    <property type="entry name" value="MetI-like"/>
    <property type="match status" value="1"/>
</dbReference>
<dbReference type="PROSITE" id="PS50928">
    <property type="entry name" value="ABC_TM1"/>
    <property type="match status" value="1"/>
</dbReference>
<keyword evidence="3" id="KW-1003">Cell membrane</keyword>
<evidence type="ECO:0000256" key="1">
    <source>
        <dbReference type="ARBA" id="ARBA00004651"/>
    </source>
</evidence>
<feature type="transmembrane region" description="Helical" evidence="7">
    <location>
        <begin position="245"/>
        <end position="265"/>
    </location>
</feature>
<dbReference type="InterPro" id="IPR000515">
    <property type="entry name" value="MetI-like"/>
</dbReference>
<name>A0A1I0HP06_9FIRM</name>
<accession>A0A1I0HP06</accession>
<dbReference type="CDD" id="cd06261">
    <property type="entry name" value="TM_PBP2"/>
    <property type="match status" value="1"/>
</dbReference>
<dbReference type="PANTHER" id="PTHR43386">
    <property type="entry name" value="OLIGOPEPTIDE TRANSPORT SYSTEM PERMEASE PROTEIN APPC"/>
    <property type="match status" value="1"/>
</dbReference>
<dbReference type="GO" id="GO:0055085">
    <property type="term" value="P:transmembrane transport"/>
    <property type="evidence" value="ECO:0007669"/>
    <property type="project" value="InterPro"/>
</dbReference>
<dbReference type="InterPro" id="IPR035906">
    <property type="entry name" value="MetI-like_sf"/>
</dbReference>
<proteinExistence type="inferred from homology"/>
<protein>
    <submittedName>
        <fullName evidence="9">Peptide/nickel transport system permease protein</fullName>
    </submittedName>
</protein>
<evidence type="ECO:0000256" key="6">
    <source>
        <dbReference type="ARBA" id="ARBA00023136"/>
    </source>
</evidence>
<dbReference type="Pfam" id="PF12911">
    <property type="entry name" value="OppC_N"/>
    <property type="match status" value="1"/>
</dbReference>
<evidence type="ECO:0000256" key="3">
    <source>
        <dbReference type="ARBA" id="ARBA00022475"/>
    </source>
</evidence>
<feature type="domain" description="ABC transmembrane type-1" evidence="8">
    <location>
        <begin position="81"/>
        <end position="265"/>
    </location>
</feature>
<evidence type="ECO:0000313" key="9">
    <source>
        <dbReference type="EMBL" id="SET85697.1"/>
    </source>
</evidence>
<dbReference type="Proteomes" id="UP000198508">
    <property type="component" value="Unassembled WGS sequence"/>
</dbReference>
<evidence type="ECO:0000313" key="10">
    <source>
        <dbReference type="Proteomes" id="UP000198508"/>
    </source>
</evidence>
<dbReference type="Pfam" id="PF00528">
    <property type="entry name" value="BPD_transp_1"/>
    <property type="match status" value="1"/>
</dbReference>
<keyword evidence="6 7" id="KW-0472">Membrane</keyword>
<feature type="transmembrane region" description="Helical" evidence="7">
    <location>
        <begin position="185"/>
        <end position="210"/>
    </location>
</feature>
<dbReference type="GO" id="GO:0005886">
    <property type="term" value="C:plasma membrane"/>
    <property type="evidence" value="ECO:0007669"/>
    <property type="project" value="UniProtKB-SubCell"/>
</dbReference>
<feature type="transmembrane region" description="Helical" evidence="7">
    <location>
        <begin position="125"/>
        <end position="146"/>
    </location>
</feature>
<keyword evidence="10" id="KW-1185">Reference proteome</keyword>
<dbReference type="InterPro" id="IPR025966">
    <property type="entry name" value="OppC_N"/>
</dbReference>
<dbReference type="STRING" id="460384.SAMN05216313_1179"/>
<dbReference type="EMBL" id="FOIM01000017">
    <property type="protein sequence ID" value="SET85697.1"/>
    <property type="molecule type" value="Genomic_DNA"/>
</dbReference>
<comment type="subcellular location">
    <subcellularLocation>
        <location evidence="1 7">Cell membrane</location>
        <topology evidence="1 7">Multi-pass membrane protein</topology>
    </subcellularLocation>
</comment>
<evidence type="ECO:0000259" key="8">
    <source>
        <dbReference type="PROSITE" id="PS50928"/>
    </source>
</evidence>
<keyword evidence="5 7" id="KW-1133">Transmembrane helix</keyword>
<dbReference type="PANTHER" id="PTHR43386:SF1">
    <property type="entry name" value="D,D-DIPEPTIDE TRANSPORT SYSTEM PERMEASE PROTEIN DDPC-RELATED"/>
    <property type="match status" value="1"/>
</dbReference>
<keyword evidence="2 7" id="KW-0813">Transport</keyword>
<evidence type="ECO:0000256" key="4">
    <source>
        <dbReference type="ARBA" id="ARBA00022692"/>
    </source>
</evidence>
<feature type="transmembrane region" description="Helical" evidence="7">
    <location>
        <begin position="81"/>
        <end position="105"/>
    </location>
</feature>
<dbReference type="InterPro" id="IPR050366">
    <property type="entry name" value="BP-dependent_transpt_permease"/>
</dbReference>
<gene>
    <name evidence="9" type="ORF">SAMN05216313_1179</name>
</gene>
<dbReference type="RefSeq" id="WP_092365687.1">
    <property type="nucleotide sequence ID" value="NZ_CABJCG010000002.1"/>
</dbReference>
<dbReference type="SUPFAM" id="SSF161098">
    <property type="entry name" value="MetI-like"/>
    <property type="match status" value="1"/>
</dbReference>
<feature type="transmembrane region" description="Helical" evidence="7">
    <location>
        <begin position="16"/>
        <end position="38"/>
    </location>
</feature>
<evidence type="ECO:0000256" key="7">
    <source>
        <dbReference type="RuleBase" id="RU363032"/>
    </source>
</evidence>
<evidence type="ECO:0000256" key="2">
    <source>
        <dbReference type="ARBA" id="ARBA00022448"/>
    </source>
</evidence>
<evidence type="ECO:0000256" key="5">
    <source>
        <dbReference type="ARBA" id="ARBA00022989"/>
    </source>
</evidence>